<evidence type="ECO:0000256" key="1">
    <source>
        <dbReference type="SAM" id="MobiDB-lite"/>
    </source>
</evidence>
<dbReference type="EMBL" id="JAMKFB020000021">
    <property type="protein sequence ID" value="KAL0162701.1"/>
    <property type="molecule type" value="Genomic_DNA"/>
</dbReference>
<reference evidence="2 3" key="1">
    <citation type="submission" date="2024-05" db="EMBL/GenBank/DDBJ databases">
        <title>Genome sequencing and assembly of Indian major carp, Cirrhinus mrigala (Hamilton, 1822).</title>
        <authorList>
            <person name="Mohindra V."/>
            <person name="Chowdhury L.M."/>
            <person name="Lal K."/>
            <person name="Jena J.K."/>
        </authorList>
    </citation>
    <scope>NUCLEOTIDE SEQUENCE [LARGE SCALE GENOMIC DNA]</scope>
    <source>
        <strain evidence="2">CM1030</strain>
        <tissue evidence="2">Blood</tissue>
    </source>
</reference>
<dbReference type="AlphaFoldDB" id="A0ABD0NN80"/>
<keyword evidence="3" id="KW-1185">Reference proteome</keyword>
<name>A0ABD0NN80_CIRMR</name>
<evidence type="ECO:0000313" key="2">
    <source>
        <dbReference type="EMBL" id="KAL0162701.1"/>
    </source>
</evidence>
<accession>A0ABD0NN80</accession>
<comment type="caution">
    <text evidence="2">The sequence shown here is derived from an EMBL/GenBank/DDBJ whole genome shotgun (WGS) entry which is preliminary data.</text>
</comment>
<feature type="region of interest" description="Disordered" evidence="1">
    <location>
        <begin position="17"/>
        <end position="39"/>
    </location>
</feature>
<gene>
    <name evidence="2" type="ORF">M9458_042097</name>
</gene>
<dbReference type="Proteomes" id="UP001529510">
    <property type="component" value="Unassembled WGS sequence"/>
</dbReference>
<protein>
    <submittedName>
        <fullName evidence="2">Uncharacterized protein</fullName>
    </submittedName>
</protein>
<proteinExistence type="predicted"/>
<sequence length="54" mass="6094">TTGLNWRDATFQCLESVLPRSGTRQNPEPSPPSPCFRAPVLAHRGWRARAHRNP</sequence>
<evidence type="ECO:0000313" key="3">
    <source>
        <dbReference type="Proteomes" id="UP001529510"/>
    </source>
</evidence>
<feature type="non-terminal residue" evidence="2">
    <location>
        <position position="1"/>
    </location>
</feature>
<organism evidence="2 3">
    <name type="scientific">Cirrhinus mrigala</name>
    <name type="common">Mrigala</name>
    <dbReference type="NCBI Taxonomy" id="683832"/>
    <lineage>
        <taxon>Eukaryota</taxon>
        <taxon>Metazoa</taxon>
        <taxon>Chordata</taxon>
        <taxon>Craniata</taxon>
        <taxon>Vertebrata</taxon>
        <taxon>Euteleostomi</taxon>
        <taxon>Actinopterygii</taxon>
        <taxon>Neopterygii</taxon>
        <taxon>Teleostei</taxon>
        <taxon>Ostariophysi</taxon>
        <taxon>Cypriniformes</taxon>
        <taxon>Cyprinidae</taxon>
        <taxon>Labeoninae</taxon>
        <taxon>Labeonini</taxon>
        <taxon>Cirrhinus</taxon>
    </lineage>
</organism>